<dbReference type="SMART" id="SM00747">
    <property type="entry name" value="CFEM"/>
    <property type="match status" value="1"/>
</dbReference>
<organism evidence="7 8">
    <name type="scientific">Coprinellus micaceus</name>
    <name type="common">Glistening ink-cap mushroom</name>
    <name type="synonym">Coprinus micaceus</name>
    <dbReference type="NCBI Taxonomy" id="71717"/>
    <lineage>
        <taxon>Eukaryota</taxon>
        <taxon>Fungi</taxon>
        <taxon>Dikarya</taxon>
        <taxon>Basidiomycota</taxon>
        <taxon>Agaricomycotina</taxon>
        <taxon>Agaricomycetes</taxon>
        <taxon>Agaricomycetidae</taxon>
        <taxon>Agaricales</taxon>
        <taxon>Agaricineae</taxon>
        <taxon>Psathyrellaceae</taxon>
        <taxon>Coprinellus</taxon>
    </lineage>
</organism>
<evidence type="ECO:0000313" key="8">
    <source>
        <dbReference type="Proteomes" id="UP000298030"/>
    </source>
</evidence>
<keyword evidence="4" id="KW-1015">Disulfide bond</keyword>
<name>A0A4Y7T8H4_COPMI</name>
<evidence type="ECO:0000256" key="4">
    <source>
        <dbReference type="ARBA" id="ARBA00023157"/>
    </source>
</evidence>
<dbReference type="InterPro" id="IPR008427">
    <property type="entry name" value="Extracellular_membr_CFEM_dom"/>
</dbReference>
<comment type="subcellular location">
    <subcellularLocation>
        <location evidence="1">Secreted</location>
    </subcellularLocation>
</comment>
<evidence type="ECO:0000256" key="2">
    <source>
        <dbReference type="ARBA" id="ARBA00022525"/>
    </source>
</evidence>
<keyword evidence="5" id="KW-0472">Membrane</keyword>
<dbReference type="Pfam" id="PF05730">
    <property type="entry name" value="CFEM"/>
    <property type="match status" value="1"/>
</dbReference>
<dbReference type="STRING" id="71717.A0A4Y7T8H4"/>
<proteinExistence type="predicted"/>
<evidence type="ECO:0000256" key="3">
    <source>
        <dbReference type="ARBA" id="ARBA00022729"/>
    </source>
</evidence>
<dbReference type="Proteomes" id="UP000298030">
    <property type="component" value="Unassembled WGS sequence"/>
</dbReference>
<gene>
    <name evidence="7" type="ORF">FA13DRAFT_1814984</name>
</gene>
<keyword evidence="2" id="KW-0964">Secreted</keyword>
<evidence type="ECO:0000256" key="5">
    <source>
        <dbReference type="SAM" id="Phobius"/>
    </source>
</evidence>
<sequence length="222" mass="22480">MSKPFLDSQPVNLALNGKIKRCRTPAPGRSHPSGLPRYLNAELRTVLLPPLRPHVTPQRLAMIFTPILVAFSTALLVSAQGTGTGEIPPCALACATESASANECKDIADLACICGNPQFSADAIKCVTDNCSTLTDSAVAQQWFRAQCAAASITPTGTATTPKTLSVSFSKTSAAATSTAPPAATTSASTSGNGASLVGVGAALPAMAVAAVVLGVTIMLTP</sequence>
<keyword evidence="5" id="KW-1133">Transmembrane helix</keyword>
<keyword evidence="8" id="KW-1185">Reference proteome</keyword>
<accession>A0A4Y7T8H4</accession>
<feature type="domain" description="CFEM" evidence="6">
    <location>
        <begin position="62"/>
        <end position="176"/>
    </location>
</feature>
<keyword evidence="5" id="KW-0812">Transmembrane</keyword>
<dbReference type="GO" id="GO:0005576">
    <property type="term" value="C:extracellular region"/>
    <property type="evidence" value="ECO:0007669"/>
    <property type="project" value="UniProtKB-SubCell"/>
</dbReference>
<dbReference type="EMBL" id="QPFP01000025">
    <property type="protein sequence ID" value="TEB29902.1"/>
    <property type="molecule type" value="Genomic_DNA"/>
</dbReference>
<keyword evidence="3" id="KW-0732">Signal</keyword>
<evidence type="ECO:0000313" key="7">
    <source>
        <dbReference type="EMBL" id="TEB29902.1"/>
    </source>
</evidence>
<evidence type="ECO:0000259" key="6">
    <source>
        <dbReference type="PROSITE" id="PS52012"/>
    </source>
</evidence>
<reference evidence="7 8" key="1">
    <citation type="journal article" date="2019" name="Nat. Ecol. Evol.">
        <title>Megaphylogeny resolves global patterns of mushroom evolution.</title>
        <authorList>
            <person name="Varga T."/>
            <person name="Krizsan K."/>
            <person name="Foldi C."/>
            <person name="Dima B."/>
            <person name="Sanchez-Garcia M."/>
            <person name="Sanchez-Ramirez S."/>
            <person name="Szollosi G.J."/>
            <person name="Szarkandi J.G."/>
            <person name="Papp V."/>
            <person name="Albert L."/>
            <person name="Andreopoulos W."/>
            <person name="Angelini C."/>
            <person name="Antonin V."/>
            <person name="Barry K.W."/>
            <person name="Bougher N.L."/>
            <person name="Buchanan P."/>
            <person name="Buyck B."/>
            <person name="Bense V."/>
            <person name="Catcheside P."/>
            <person name="Chovatia M."/>
            <person name="Cooper J."/>
            <person name="Damon W."/>
            <person name="Desjardin D."/>
            <person name="Finy P."/>
            <person name="Geml J."/>
            <person name="Haridas S."/>
            <person name="Hughes K."/>
            <person name="Justo A."/>
            <person name="Karasinski D."/>
            <person name="Kautmanova I."/>
            <person name="Kiss B."/>
            <person name="Kocsube S."/>
            <person name="Kotiranta H."/>
            <person name="LaButti K.M."/>
            <person name="Lechner B.E."/>
            <person name="Liimatainen K."/>
            <person name="Lipzen A."/>
            <person name="Lukacs Z."/>
            <person name="Mihaltcheva S."/>
            <person name="Morgado L.N."/>
            <person name="Niskanen T."/>
            <person name="Noordeloos M.E."/>
            <person name="Ohm R.A."/>
            <person name="Ortiz-Santana B."/>
            <person name="Ovrebo C."/>
            <person name="Racz N."/>
            <person name="Riley R."/>
            <person name="Savchenko A."/>
            <person name="Shiryaev A."/>
            <person name="Soop K."/>
            <person name="Spirin V."/>
            <person name="Szebenyi C."/>
            <person name="Tomsovsky M."/>
            <person name="Tulloss R.E."/>
            <person name="Uehling J."/>
            <person name="Grigoriev I.V."/>
            <person name="Vagvolgyi C."/>
            <person name="Papp T."/>
            <person name="Martin F.M."/>
            <person name="Miettinen O."/>
            <person name="Hibbett D.S."/>
            <person name="Nagy L.G."/>
        </authorList>
    </citation>
    <scope>NUCLEOTIDE SEQUENCE [LARGE SCALE GENOMIC DNA]</scope>
    <source>
        <strain evidence="7 8">FP101781</strain>
    </source>
</reference>
<comment type="caution">
    <text evidence="7">The sequence shown here is derived from an EMBL/GenBank/DDBJ whole genome shotgun (WGS) entry which is preliminary data.</text>
</comment>
<evidence type="ECO:0000256" key="1">
    <source>
        <dbReference type="ARBA" id="ARBA00004613"/>
    </source>
</evidence>
<dbReference type="AlphaFoldDB" id="A0A4Y7T8H4"/>
<feature type="transmembrane region" description="Helical" evidence="5">
    <location>
        <begin position="60"/>
        <end position="79"/>
    </location>
</feature>
<feature type="transmembrane region" description="Helical" evidence="5">
    <location>
        <begin position="197"/>
        <end position="220"/>
    </location>
</feature>
<dbReference type="OrthoDB" id="4505683at2759"/>
<protein>
    <recommendedName>
        <fullName evidence="6">CFEM domain-containing protein</fullName>
    </recommendedName>
</protein>
<dbReference type="PROSITE" id="PS52012">
    <property type="entry name" value="CFEM"/>
    <property type="match status" value="1"/>
</dbReference>